<proteinExistence type="predicted"/>
<dbReference type="GO" id="GO:0006897">
    <property type="term" value="P:endocytosis"/>
    <property type="evidence" value="ECO:0007669"/>
    <property type="project" value="TreeGrafter"/>
</dbReference>
<comment type="caution">
    <text evidence="2">The sequence shown here is derived from an EMBL/GenBank/DDBJ whole genome shotgun (WGS) entry which is preliminary data.</text>
</comment>
<dbReference type="PANTHER" id="PTHR12783:SF5">
    <property type="entry name" value="RALA-BINDING PROTEIN 1"/>
    <property type="match status" value="1"/>
</dbReference>
<organism evidence="2 3">
    <name type="scientific">Cephalopterus ornatus</name>
    <name type="common">Amazonian umbrellabird</name>
    <dbReference type="NCBI Taxonomy" id="114276"/>
    <lineage>
        <taxon>Eukaryota</taxon>
        <taxon>Metazoa</taxon>
        <taxon>Chordata</taxon>
        <taxon>Craniata</taxon>
        <taxon>Vertebrata</taxon>
        <taxon>Euteleostomi</taxon>
        <taxon>Archelosauria</taxon>
        <taxon>Archosauria</taxon>
        <taxon>Dinosauria</taxon>
        <taxon>Saurischia</taxon>
        <taxon>Theropoda</taxon>
        <taxon>Coelurosauria</taxon>
        <taxon>Aves</taxon>
        <taxon>Neognathae</taxon>
        <taxon>Neoaves</taxon>
        <taxon>Telluraves</taxon>
        <taxon>Australaves</taxon>
        <taxon>Passeriformes</taxon>
        <taxon>Cotingidae</taxon>
        <taxon>Cephalopterus</taxon>
    </lineage>
</organism>
<accession>A0A7K5TY15</accession>
<dbReference type="GO" id="GO:0005096">
    <property type="term" value="F:GTPase activator activity"/>
    <property type="evidence" value="ECO:0007669"/>
    <property type="project" value="InterPro"/>
</dbReference>
<dbReference type="GO" id="GO:0031267">
    <property type="term" value="F:small GTPase binding"/>
    <property type="evidence" value="ECO:0007669"/>
    <property type="project" value="InterPro"/>
</dbReference>
<name>A0A7K5TY15_CEPOR</name>
<dbReference type="PANTHER" id="PTHR12783">
    <property type="entry name" value="RALA BINDING PROTEIN 1 RALBP1"/>
    <property type="match status" value="1"/>
</dbReference>
<dbReference type="GO" id="GO:0007264">
    <property type="term" value="P:small GTPase-mediated signal transduction"/>
    <property type="evidence" value="ECO:0007669"/>
    <property type="project" value="InterPro"/>
</dbReference>
<dbReference type="GO" id="GO:0016020">
    <property type="term" value="C:membrane"/>
    <property type="evidence" value="ECO:0007669"/>
    <property type="project" value="TreeGrafter"/>
</dbReference>
<feature type="region of interest" description="Disordered" evidence="1">
    <location>
        <begin position="50"/>
        <end position="76"/>
    </location>
</feature>
<reference evidence="2 3" key="1">
    <citation type="submission" date="2019-09" db="EMBL/GenBank/DDBJ databases">
        <title>Bird 10,000 Genomes (B10K) Project - Family phase.</title>
        <authorList>
            <person name="Zhang G."/>
        </authorList>
    </citation>
    <scope>NUCLEOTIDE SEQUENCE [LARGE SCALE GENOMIC DNA]</scope>
    <source>
        <strain evidence="2">B10K-DU-001-01</strain>
        <tissue evidence="2">Muscle</tissue>
    </source>
</reference>
<sequence length="76" mass="8443">MTKCFLLPIGSLSEHRGGGLARAPSSEEICPAKFPGWYCTSEPSPLHDTLPEPPDIVCNDKKEHGKKYGKFKKKEK</sequence>
<dbReference type="AlphaFoldDB" id="A0A7K5TY15"/>
<dbReference type="EMBL" id="VZRE01005021">
    <property type="protein sequence ID" value="NWU09273.1"/>
    <property type="molecule type" value="Genomic_DNA"/>
</dbReference>
<feature type="non-terminal residue" evidence="2">
    <location>
        <position position="1"/>
    </location>
</feature>
<protein>
    <submittedName>
        <fullName evidence="2">RBP1A protein</fullName>
    </submittedName>
</protein>
<feature type="non-terminal residue" evidence="2">
    <location>
        <position position="76"/>
    </location>
</feature>
<dbReference type="Proteomes" id="UP000543364">
    <property type="component" value="Unassembled WGS sequence"/>
</dbReference>
<keyword evidence="3" id="KW-1185">Reference proteome</keyword>
<evidence type="ECO:0000256" key="1">
    <source>
        <dbReference type="SAM" id="MobiDB-lite"/>
    </source>
</evidence>
<gene>
    <name evidence="2" type="primary">Ralbp1a_1</name>
    <name evidence="2" type="ORF">CEPORN_R05826</name>
</gene>
<feature type="compositionally biased region" description="Basic residues" evidence="1">
    <location>
        <begin position="64"/>
        <end position="76"/>
    </location>
</feature>
<dbReference type="InterPro" id="IPR039767">
    <property type="entry name" value="RALBP1"/>
</dbReference>
<evidence type="ECO:0000313" key="3">
    <source>
        <dbReference type="Proteomes" id="UP000543364"/>
    </source>
</evidence>
<evidence type="ECO:0000313" key="2">
    <source>
        <dbReference type="EMBL" id="NWU09273.1"/>
    </source>
</evidence>